<dbReference type="GO" id="GO:0016020">
    <property type="term" value="C:membrane"/>
    <property type="evidence" value="ECO:0007669"/>
    <property type="project" value="UniProtKB-SubCell"/>
</dbReference>
<feature type="coiled-coil region" evidence="5">
    <location>
        <begin position="430"/>
        <end position="457"/>
    </location>
</feature>
<dbReference type="InterPro" id="IPR000700">
    <property type="entry name" value="PAS-assoc_C"/>
</dbReference>
<dbReference type="InterPro" id="IPR052155">
    <property type="entry name" value="Biofilm_reg_signaling"/>
</dbReference>
<dbReference type="Gene3D" id="2.10.70.100">
    <property type="match status" value="1"/>
</dbReference>
<feature type="domain" description="GGDEF" evidence="10">
    <location>
        <begin position="488"/>
        <end position="621"/>
    </location>
</feature>
<dbReference type="RefSeq" id="WP_246349595.1">
    <property type="nucleotide sequence ID" value="NZ_JACIEW010000006.1"/>
</dbReference>
<keyword evidence="5" id="KW-0175">Coiled coil</keyword>
<evidence type="ECO:0000313" key="12">
    <source>
        <dbReference type="Proteomes" id="UP000547011"/>
    </source>
</evidence>
<dbReference type="InterPro" id="IPR000160">
    <property type="entry name" value="GGDEF_dom"/>
</dbReference>
<reference evidence="11 12" key="1">
    <citation type="submission" date="2020-08" db="EMBL/GenBank/DDBJ databases">
        <title>Genomic Encyclopedia of Type Strains, Phase IV (KMG-IV): sequencing the most valuable type-strain genomes for metagenomic binning, comparative biology and taxonomic classification.</title>
        <authorList>
            <person name="Goeker M."/>
        </authorList>
    </citation>
    <scope>NUCLEOTIDE SEQUENCE [LARGE SCALE GENOMIC DNA]</scope>
    <source>
        <strain evidence="11 12">DSM 23447</strain>
    </source>
</reference>
<dbReference type="CDD" id="cd01948">
    <property type="entry name" value="EAL"/>
    <property type="match status" value="1"/>
</dbReference>
<evidence type="ECO:0000313" key="11">
    <source>
        <dbReference type="EMBL" id="MBB4053029.1"/>
    </source>
</evidence>
<comment type="subcellular location">
    <subcellularLocation>
        <location evidence="1">Membrane</location>
    </subcellularLocation>
</comment>
<comment type="caution">
    <text evidence="11">The sequence shown here is derived from an EMBL/GenBank/DDBJ whole genome shotgun (WGS) entry which is preliminary data.</text>
</comment>
<dbReference type="PROSITE" id="PS50883">
    <property type="entry name" value="EAL"/>
    <property type="match status" value="1"/>
</dbReference>
<keyword evidence="3 6" id="KW-1133">Transmembrane helix</keyword>
<dbReference type="SUPFAM" id="SSF55785">
    <property type="entry name" value="PYP-like sensor domain (PAS domain)"/>
    <property type="match status" value="1"/>
</dbReference>
<evidence type="ECO:0000256" key="6">
    <source>
        <dbReference type="SAM" id="Phobius"/>
    </source>
</evidence>
<dbReference type="Pfam" id="PF03924">
    <property type="entry name" value="CHASE"/>
    <property type="match status" value="1"/>
</dbReference>
<proteinExistence type="predicted"/>
<protein>
    <submittedName>
        <fullName evidence="11">Diguanylate cyclase (GGDEF)-like protein</fullName>
    </submittedName>
</protein>
<dbReference type="PROSITE" id="PS50113">
    <property type="entry name" value="PAC"/>
    <property type="match status" value="1"/>
</dbReference>
<keyword evidence="2 6" id="KW-0812">Transmembrane</keyword>
<evidence type="ECO:0000256" key="5">
    <source>
        <dbReference type="SAM" id="Coils"/>
    </source>
</evidence>
<dbReference type="SMART" id="SM01079">
    <property type="entry name" value="CHASE"/>
    <property type="match status" value="1"/>
</dbReference>
<name>A0A7W6INZ3_9HYPH</name>
<evidence type="ECO:0000259" key="8">
    <source>
        <dbReference type="PROSITE" id="PS50839"/>
    </source>
</evidence>
<keyword evidence="12" id="KW-1185">Reference proteome</keyword>
<feature type="domain" description="EAL" evidence="9">
    <location>
        <begin position="630"/>
        <end position="881"/>
    </location>
</feature>
<evidence type="ECO:0000256" key="1">
    <source>
        <dbReference type="ARBA" id="ARBA00004370"/>
    </source>
</evidence>
<dbReference type="InterPro" id="IPR006189">
    <property type="entry name" value="CHASE_dom"/>
</dbReference>
<gene>
    <name evidence="11" type="ORF">GGR20_002685</name>
</gene>
<accession>A0A7W6INZ3</accession>
<dbReference type="CDD" id="cd00130">
    <property type="entry name" value="PAS"/>
    <property type="match status" value="1"/>
</dbReference>
<dbReference type="PROSITE" id="PS50839">
    <property type="entry name" value="CHASE"/>
    <property type="match status" value="1"/>
</dbReference>
<dbReference type="Pfam" id="PF08447">
    <property type="entry name" value="PAS_3"/>
    <property type="match status" value="1"/>
</dbReference>
<evidence type="ECO:0000256" key="3">
    <source>
        <dbReference type="ARBA" id="ARBA00022989"/>
    </source>
</evidence>
<dbReference type="Proteomes" id="UP000547011">
    <property type="component" value="Unassembled WGS sequence"/>
</dbReference>
<evidence type="ECO:0000256" key="2">
    <source>
        <dbReference type="ARBA" id="ARBA00022692"/>
    </source>
</evidence>
<dbReference type="Gene3D" id="3.20.20.450">
    <property type="entry name" value="EAL domain"/>
    <property type="match status" value="1"/>
</dbReference>
<dbReference type="CDD" id="cd01949">
    <property type="entry name" value="GGDEF"/>
    <property type="match status" value="1"/>
</dbReference>
<dbReference type="PROSITE" id="PS50887">
    <property type="entry name" value="GGDEF"/>
    <property type="match status" value="1"/>
</dbReference>
<dbReference type="Gene3D" id="3.30.450.350">
    <property type="entry name" value="CHASE domain"/>
    <property type="match status" value="1"/>
</dbReference>
<keyword evidence="4 6" id="KW-0472">Membrane</keyword>
<feature type="domain" description="CHASE" evidence="8">
    <location>
        <begin position="112"/>
        <end position="251"/>
    </location>
</feature>
<evidence type="ECO:0000259" key="10">
    <source>
        <dbReference type="PROSITE" id="PS50887"/>
    </source>
</evidence>
<dbReference type="GO" id="GO:0003824">
    <property type="term" value="F:catalytic activity"/>
    <property type="evidence" value="ECO:0007669"/>
    <property type="project" value="UniProtKB-ARBA"/>
</dbReference>
<dbReference type="InterPro" id="IPR035919">
    <property type="entry name" value="EAL_sf"/>
</dbReference>
<dbReference type="PANTHER" id="PTHR44757">
    <property type="entry name" value="DIGUANYLATE CYCLASE DGCP"/>
    <property type="match status" value="1"/>
</dbReference>
<dbReference type="FunFam" id="3.30.70.270:FF:000001">
    <property type="entry name" value="Diguanylate cyclase domain protein"/>
    <property type="match status" value="1"/>
</dbReference>
<dbReference type="Pfam" id="PF00563">
    <property type="entry name" value="EAL"/>
    <property type="match status" value="1"/>
</dbReference>
<evidence type="ECO:0000256" key="4">
    <source>
        <dbReference type="ARBA" id="ARBA00023136"/>
    </source>
</evidence>
<dbReference type="InterPro" id="IPR035965">
    <property type="entry name" value="PAS-like_dom_sf"/>
</dbReference>
<dbReference type="InterPro" id="IPR029787">
    <property type="entry name" value="Nucleotide_cyclase"/>
</dbReference>
<dbReference type="SMART" id="SM00052">
    <property type="entry name" value="EAL"/>
    <property type="match status" value="1"/>
</dbReference>
<dbReference type="InterPro" id="IPR001633">
    <property type="entry name" value="EAL_dom"/>
</dbReference>
<dbReference type="AlphaFoldDB" id="A0A7W6INZ3"/>
<dbReference type="GO" id="GO:0007165">
    <property type="term" value="P:signal transduction"/>
    <property type="evidence" value="ECO:0007669"/>
    <property type="project" value="UniProtKB-ARBA"/>
</dbReference>
<dbReference type="InterPro" id="IPR013655">
    <property type="entry name" value="PAS_fold_3"/>
</dbReference>
<dbReference type="Gene3D" id="3.30.70.270">
    <property type="match status" value="1"/>
</dbReference>
<evidence type="ECO:0000259" key="7">
    <source>
        <dbReference type="PROSITE" id="PS50113"/>
    </source>
</evidence>
<sequence>MNEERQAEHRGDWRRTMAIPVLLALAAMLVAAVLVDRQNQQIAESDLRSDALNQISVIRAKLEGHVAGNIQLVKGLVAVISTEPDMDQGRYAALVDNIFEEGSQLRSVAAAPNLIVSMTYPLAGNEAVLGLNYRHVPAQWPAVRKVLETAKLNIAGPVDLVQGGQGFVGRFPVFTGSDDNRRFWGLVSAVVDVQRLYADSGLLDPDLGLDISITGHDGTGGTGERFFGPDLSDADPVTATVVLPSGSWQIAAVPKQGWGANPVSTWSLRGLILAAGALILFPIVVTGRMIRERHDHIREMGVRESELARLTRRLNLALAASKVGVWELDLSTNSETWDERNNEIYGLPADGTPRNHDHWKQAVHPDDRERAEASFRAQIASGYYETDYRVVLPDGTLRYVRSAGALHREPGQPDKVIGVNWDVTEDVRLNDDLRRAKQQAEIRSNDLEAARIRIEHNALHDSLTGLPNRRYLDEMLKQHAADGFHGCGSIALLHIDLDRFKQINDTLGHAAGDAMLIHASKVLRSNCRETDFVARIGGDEFVIVSSAGSSNEHLHLMADRIVREMRRPTRYDGHEVRFGVSIGVAVSRSTDIKVDQLLVNADIALYRAKALGRNRHEFFTEALQAEVVHTKRVADEILNGLENDAFFAFYQPQFDAQTLELIGVEALARWNHGDGTIKTPDHFMDVAEELNVVAQIDKLILEKALADLARWDAKGFNVPRVSVNVSLRRLHDEGLVESLRALPLQPGRVAFELVESIYLDESDGVVAWNIDQIKELGIDVEIDDFGTGYASIVSLQKLHPRRLKIDRQLINPILDEPAQRQLVASIVDIGKSMDIEIVAEGVETMEHAEILRGLGCEVLQGYALARPMSRGALENFLLEGRHKLVG</sequence>
<dbReference type="InterPro" id="IPR043128">
    <property type="entry name" value="Rev_trsase/Diguanyl_cyclase"/>
</dbReference>
<dbReference type="SUPFAM" id="SSF55073">
    <property type="entry name" value="Nucleotide cyclase"/>
    <property type="match status" value="1"/>
</dbReference>
<organism evidence="11 12">
    <name type="scientific">Devosia subaequoris</name>
    <dbReference type="NCBI Taxonomy" id="395930"/>
    <lineage>
        <taxon>Bacteria</taxon>
        <taxon>Pseudomonadati</taxon>
        <taxon>Pseudomonadota</taxon>
        <taxon>Alphaproteobacteria</taxon>
        <taxon>Hyphomicrobiales</taxon>
        <taxon>Devosiaceae</taxon>
        <taxon>Devosia</taxon>
    </lineage>
</organism>
<feature type="transmembrane region" description="Helical" evidence="6">
    <location>
        <begin position="16"/>
        <end position="35"/>
    </location>
</feature>
<feature type="domain" description="PAC" evidence="7">
    <location>
        <begin position="384"/>
        <end position="435"/>
    </location>
</feature>
<dbReference type="Pfam" id="PF00990">
    <property type="entry name" value="GGDEF"/>
    <property type="match status" value="1"/>
</dbReference>
<dbReference type="Gene3D" id="3.30.450.20">
    <property type="entry name" value="PAS domain"/>
    <property type="match status" value="1"/>
</dbReference>
<dbReference type="InterPro" id="IPR000014">
    <property type="entry name" value="PAS"/>
</dbReference>
<evidence type="ECO:0000259" key="9">
    <source>
        <dbReference type="PROSITE" id="PS50883"/>
    </source>
</evidence>
<dbReference type="NCBIfam" id="TIGR00254">
    <property type="entry name" value="GGDEF"/>
    <property type="match status" value="1"/>
</dbReference>
<dbReference type="SMART" id="SM00267">
    <property type="entry name" value="GGDEF"/>
    <property type="match status" value="1"/>
</dbReference>
<dbReference type="InterPro" id="IPR042240">
    <property type="entry name" value="CHASE_sf"/>
</dbReference>
<dbReference type="SUPFAM" id="SSF141868">
    <property type="entry name" value="EAL domain-like"/>
    <property type="match status" value="1"/>
</dbReference>
<dbReference type="EMBL" id="JACIEW010000006">
    <property type="protein sequence ID" value="MBB4053029.1"/>
    <property type="molecule type" value="Genomic_DNA"/>
</dbReference>
<dbReference type="PANTHER" id="PTHR44757:SF2">
    <property type="entry name" value="BIOFILM ARCHITECTURE MAINTENANCE PROTEIN MBAA"/>
    <property type="match status" value="1"/>
</dbReference>